<protein>
    <submittedName>
        <fullName evidence="2">Uncharacterized protein</fullName>
    </submittedName>
</protein>
<comment type="caution">
    <text evidence="2">The sequence shown here is derived from an EMBL/GenBank/DDBJ whole genome shotgun (WGS) entry which is preliminary data.</text>
</comment>
<dbReference type="OrthoDB" id="10427617at2759"/>
<reference evidence="2 3" key="1">
    <citation type="journal article" date="2018" name="Sci. Rep.">
        <title>Genomic signatures of local adaptation to the degree of environmental predictability in rotifers.</title>
        <authorList>
            <person name="Franch-Gras L."/>
            <person name="Hahn C."/>
            <person name="Garcia-Roger E.M."/>
            <person name="Carmona M.J."/>
            <person name="Serra M."/>
            <person name="Gomez A."/>
        </authorList>
    </citation>
    <scope>NUCLEOTIDE SEQUENCE [LARGE SCALE GENOMIC DNA]</scope>
    <source>
        <strain evidence="2">HYR1</strain>
    </source>
</reference>
<gene>
    <name evidence="2" type="ORF">BpHYR1_050058</name>
</gene>
<feature type="transmembrane region" description="Helical" evidence="1">
    <location>
        <begin position="43"/>
        <end position="62"/>
    </location>
</feature>
<dbReference type="AlphaFoldDB" id="A0A3M7PNT0"/>
<dbReference type="EMBL" id="REGN01009612">
    <property type="protein sequence ID" value="RNA00786.1"/>
    <property type="molecule type" value="Genomic_DNA"/>
</dbReference>
<evidence type="ECO:0000313" key="3">
    <source>
        <dbReference type="Proteomes" id="UP000276133"/>
    </source>
</evidence>
<name>A0A3M7PNT0_BRAPC</name>
<evidence type="ECO:0000256" key="1">
    <source>
        <dbReference type="SAM" id="Phobius"/>
    </source>
</evidence>
<sequence length="174" mass="20070">MSVDSSQSANFGFQENYLVNFRAALTTRFRHLFMILKNSFSKLVPYLIQLNAMFGIFANYFLDFVKNLFFSASETYGVNIMNETEQIVVVTITDSKGRPTRFHLDSNESKHTKTYDASPVTISAYREQDGQPEEALTTIYEGKKKQKNARIIRKGKSIELVQDKEIDKDKEKQK</sequence>
<keyword evidence="1" id="KW-0812">Transmembrane</keyword>
<keyword evidence="1" id="KW-0472">Membrane</keyword>
<keyword evidence="1" id="KW-1133">Transmembrane helix</keyword>
<accession>A0A3M7PNT0</accession>
<evidence type="ECO:0000313" key="2">
    <source>
        <dbReference type="EMBL" id="RNA00786.1"/>
    </source>
</evidence>
<proteinExistence type="predicted"/>
<organism evidence="2 3">
    <name type="scientific">Brachionus plicatilis</name>
    <name type="common">Marine rotifer</name>
    <name type="synonym">Brachionus muelleri</name>
    <dbReference type="NCBI Taxonomy" id="10195"/>
    <lineage>
        <taxon>Eukaryota</taxon>
        <taxon>Metazoa</taxon>
        <taxon>Spiralia</taxon>
        <taxon>Gnathifera</taxon>
        <taxon>Rotifera</taxon>
        <taxon>Eurotatoria</taxon>
        <taxon>Monogononta</taxon>
        <taxon>Pseudotrocha</taxon>
        <taxon>Ploima</taxon>
        <taxon>Brachionidae</taxon>
        <taxon>Brachionus</taxon>
    </lineage>
</organism>
<keyword evidence="3" id="KW-1185">Reference proteome</keyword>
<dbReference type="Proteomes" id="UP000276133">
    <property type="component" value="Unassembled WGS sequence"/>
</dbReference>